<feature type="domain" description="PhnB-like" evidence="1">
    <location>
        <begin position="2"/>
        <end position="133"/>
    </location>
</feature>
<sequence length="139" mass="14893">MQFTPYLSFQGECREAFETYAVIFGGTVDLMAFSDMPDGAAMELPAEQAGWIMHAHLGLPDGASLMGADMPPQFGGEPMAGMSVAVTLPDRAEVGRVFEALSPDGHVRMEVGPTFFSSAFGMLTDRFGTNWMLMAQASA</sequence>
<dbReference type="SUPFAM" id="SSF54593">
    <property type="entry name" value="Glyoxalase/Bleomycin resistance protein/Dihydroxybiphenyl dioxygenase"/>
    <property type="match status" value="1"/>
</dbReference>
<keyword evidence="3" id="KW-1185">Reference proteome</keyword>
<dbReference type="CDD" id="cd06588">
    <property type="entry name" value="PhnB_like"/>
    <property type="match status" value="1"/>
</dbReference>
<accession>A0ABT1MTA7</accession>
<dbReference type="RefSeq" id="WP_255330559.1">
    <property type="nucleotide sequence ID" value="NZ_JAKZEU010000005.1"/>
</dbReference>
<dbReference type="Gene3D" id="3.10.180.10">
    <property type="entry name" value="2,3-Dihydroxybiphenyl 1,2-Dioxygenase, domain 1"/>
    <property type="match status" value="1"/>
</dbReference>
<proteinExistence type="predicted"/>
<evidence type="ECO:0000313" key="2">
    <source>
        <dbReference type="EMBL" id="MCQ0971549.1"/>
    </source>
</evidence>
<reference evidence="2 3" key="1">
    <citation type="submission" date="2022-03" db="EMBL/GenBank/DDBJ databases">
        <authorList>
            <person name="He Y."/>
        </authorList>
    </citation>
    <scope>NUCLEOTIDE SEQUENCE [LARGE SCALE GENOMIC DNA]</scope>
    <source>
        <strain evidence="2 3">TK19116</strain>
    </source>
</reference>
<dbReference type="InterPro" id="IPR029068">
    <property type="entry name" value="Glyas_Bleomycin-R_OHBP_Dase"/>
</dbReference>
<protein>
    <submittedName>
        <fullName evidence="2">VOC family protein</fullName>
    </submittedName>
</protein>
<evidence type="ECO:0000259" key="1">
    <source>
        <dbReference type="Pfam" id="PF06983"/>
    </source>
</evidence>
<comment type="caution">
    <text evidence="2">The sequence shown here is derived from an EMBL/GenBank/DDBJ whole genome shotgun (WGS) entry which is preliminary data.</text>
</comment>
<organism evidence="2 3">
    <name type="scientific">Paracoccus albicereus</name>
    <dbReference type="NCBI Taxonomy" id="2922394"/>
    <lineage>
        <taxon>Bacteria</taxon>
        <taxon>Pseudomonadati</taxon>
        <taxon>Pseudomonadota</taxon>
        <taxon>Alphaproteobacteria</taxon>
        <taxon>Rhodobacterales</taxon>
        <taxon>Paracoccaceae</taxon>
        <taxon>Paracoccus</taxon>
    </lineage>
</organism>
<evidence type="ECO:0000313" key="3">
    <source>
        <dbReference type="Proteomes" id="UP001203945"/>
    </source>
</evidence>
<name>A0ABT1MTA7_9RHOB</name>
<gene>
    <name evidence="2" type="ORF">MLD63_14080</name>
</gene>
<dbReference type="PANTHER" id="PTHR33990:SF1">
    <property type="entry name" value="PROTEIN YJDN"/>
    <property type="match status" value="1"/>
</dbReference>
<dbReference type="PANTHER" id="PTHR33990">
    <property type="entry name" value="PROTEIN YJDN-RELATED"/>
    <property type="match status" value="1"/>
</dbReference>
<dbReference type="Pfam" id="PF06983">
    <property type="entry name" value="3-dmu-9_3-mt"/>
    <property type="match status" value="1"/>
</dbReference>
<dbReference type="InterPro" id="IPR028973">
    <property type="entry name" value="PhnB-like"/>
</dbReference>
<dbReference type="Proteomes" id="UP001203945">
    <property type="component" value="Unassembled WGS sequence"/>
</dbReference>
<dbReference type="EMBL" id="JAKZEU010000005">
    <property type="protein sequence ID" value="MCQ0971549.1"/>
    <property type="molecule type" value="Genomic_DNA"/>
</dbReference>